<dbReference type="Proteomes" id="UP000538147">
    <property type="component" value="Unassembled WGS sequence"/>
</dbReference>
<evidence type="ECO:0000313" key="2">
    <source>
        <dbReference type="EMBL" id="MBB6227484.1"/>
    </source>
</evidence>
<feature type="transmembrane region" description="Helical" evidence="1">
    <location>
        <begin position="16"/>
        <end position="37"/>
    </location>
</feature>
<sequence>MPETGYLSADALVRPLSHFDMIGIYVLLAIIGNYLAIES</sequence>
<keyword evidence="3" id="KW-1185">Reference proteome</keyword>
<evidence type="ECO:0000256" key="1">
    <source>
        <dbReference type="SAM" id="Phobius"/>
    </source>
</evidence>
<protein>
    <submittedName>
        <fullName evidence="2">Uncharacterized protein</fullName>
    </submittedName>
</protein>
<reference evidence="2 3" key="1">
    <citation type="submission" date="2020-08" db="EMBL/GenBank/DDBJ databases">
        <title>Genomic Encyclopedia of Type Strains, Phase IV (KMG-IV): sequencing the most valuable type-strain genomes for metagenomic binning, comparative biology and taxonomic classification.</title>
        <authorList>
            <person name="Goeker M."/>
        </authorList>
    </citation>
    <scope>NUCLEOTIDE SEQUENCE [LARGE SCALE GENOMIC DNA]</scope>
    <source>
        <strain evidence="2 3">DSM 102189</strain>
    </source>
</reference>
<evidence type="ECO:0000313" key="3">
    <source>
        <dbReference type="Proteomes" id="UP000538147"/>
    </source>
</evidence>
<keyword evidence="1" id="KW-0472">Membrane</keyword>
<organism evidence="2 3">
    <name type="scientific">Polymorphobacter multimanifer</name>
    <dbReference type="NCBI Taxonomy" id="1070431"/>
    <lineage>
        <taxon>Bacteria</taxon>
        <taxon>Pseudomonadati</taxon>
        <taxon>Pseudomonadota</taxon>
        <taxon>Alphaproteobacteria</taxon>
        <taxon>Sphingomonadales</taxon>
        <taxon>Sphingosinicellaceae</taxon>
        <taxon>Polymorphobacter</taxon>
    </lineage>
</organism>
<keyword evidence="1" id="KW-0812">Transmembrane</keyword>
<dbReference type="AlphaFoldDB" id="A0A841L4C2"/>
<dbReference type="EMBL" id="JACIIV010000010">
    <property type="protein sequence ID" value="MBB6227484.1"/>
    <property type="molecule type" value="Genomic_DNA"/>
</dbReference>
<accession>A0A841L4C2</accession>
<gene>
    <name evidence="2" type="ORF">FHS79_001650</name>
</gene>
<comment type="caution">
    <text evidence="2">The sequence shown here is derived from an EMBL/GenBank/DDBJ whole genome shotgun (WGS) entry which is preliminary data.</text>
</comment>
<keyword evidence="1" id="KW-1133">Transmembrane helix</keyword>
<proteinExistence type="predicted"/>
<name>A0A841L4C2_9SPHN</name>